<organism evidence="1 2">
    <name type="scientific">Rahnella woolbedingensis</name>
    <dbReference type="NCBI Taxonomy" id="1510574"/>
    <lineage>
        <taxon>Bacteria</taxon>
        <taxon>Pseudomonadati</taxon>
        <taxon>Pseudomonadota</taxon>
        <taxon>Gammaproteobacteria</taxon>
        <taxon>Enterobacterales</taxon>
        <taxon>Yersiniaceae</taxon>
        <taxon>Rahnella</taxon>
    </lineage>
</organism>
<dbReference type="AlphaFoldDB" id="A0A419N5Z3"/>
<protein>
    <submittedName>
        <fullName evidence="1">Uncharacterized protein</fullName>
    </submittedName>
</protein>
<evidence type="ECO:0000313" key="2">
    <source>
        <dbReference type="Proteomes" id="UP000284908"/>
    </source>
</evidence>
<proteinExistence type="predicted"/>
<name>A0A419N5Z3_9GAMM</name>
<gene>
    <name evidence="1" type="ORF">D6C13_17380</name>
</gene>
<accession>A0A419N5Z3</accession>
<dbReference type="EMBL" id="RAHH01000021">
    <property type="protein sequence ID" value="RJT42179.1"/>
    <property type="molecule type" value="Genomic_DNA"/>
</dbReference>
<dbReference type="Proteomes" id="UP000284908">
    <property type="component" value="Unassembled WGS sequence"/>
</dbReference>
<sequence>MNIMFIPAYQLDSFKSEQEALTSAEIGVEDLKHSVPAVAVSGDAAENSPAKVIEGDGTVVFVYETDGRVSLWFSDDYWGCPDLDTAEELIESVEGGIPAEHWAIFETK</sequence>
<comment type="caution">
    <text evidence="1">The sequence shown here is derived from an EMBL/GenBank/DDBJ whole genome shotgun (WGS) entry which is preliminary data.</text>
</comment>
<evidence type="ECO:0000313" key="1">
    <source>
        <dbReference type="EMBL" id="RJT42179.1"/>
    </source>
</evidence>
<reference evidence="1 2" key="1">
    <citation type="submission" date="2018-09" db="EMBL/GenBank/DDBJ databases">
        <authorList>
            <person name="Le Fleche-Mateos A."/>
        </authorList>
    </citation>
    <scope>NUCLEOTIDE SEQUENCE [LARGE SCALE GENOMIC DNA]</scope>
    <source>
        <strain evidence="1 2">DSM 27399</strain>
    </source>
</reference>
<keyword evidence="2" id="KW-1185">Reference proteome</keyword>